<feature type="region of interest" description="Disordered" evidence="1">
    <location>
        <begin position="102"/>
        <end position="124"/>
    </location>
</feature>
<dbReference type="AlphaFoldDB" id="A0AB34J6W1"/>
<accession>A0AB34J6W1</accession>
<evidence type="ECO:0000313" key="3">
    <source>
        <dbReference type="Proteomes" id="UP001515480"/>
    </source>
</evidence>
<organism evidence="2 3">
    <name type="scientific">Prymnesium parvum</name>
    <name type="common">Toxic golden alga</name>
    <dbReference type="NCBI Taxonomy" id="97485"/>
    <lineage>
        <taxon>Eukaryota</taxon>
        <taxon>Haptista</taxon>
        <taxon>Haptophyta</taxon>
        <taxon>Prymnesiophyceae</taxon>
        <taxon>Prymnesiales</taxon>
        <taxon>Prymnesiaceae</taxon>
        <taxon>Prymnesium</taxon>
    </lineage>
</organism>
<name>A0AB34J6W1_PRYPA</name>
<dbReference type="Proteomes" id="UP001515480">
    <property type="component" value="Unassembled WGS sequence"/>
</dbReference>
<protein>
    <recommendedName>
        <fullName evidence="4">Exostosin GT47 domain-containing protein</fullName>
    </recommendedName>
</protein>
<gene>
    <name evidence="2" type="ORF">AB1Y20_004190</name>
</gene>
<evidence type="ECO:0000313" key="2">
    <source>
        <dbReference type="EMBL" id="KAL1515128.1"/>
    </source>
</evidence>
<reference evidence="2 3" key="1">
    <citation type="journal article" date="2024" name="Science">
        <title>Giant polyketide synthase enzymes in the biosynthesis of giant marine polyether toxins.</title>
        <authorList>
            <person name="Fallon T.R."/>
            <person name="Shende V.V."/>
            <person name="Wierzbicki I.H."/>
            <person name="Pendleton A.L."/>
            <person name="Watervoot N.F."/>
            <person name="Auber R.P."/>
            <person name="Gonzalez D.J."/>
            <person name="Wisecaver J.H."/>
            <person name="Moore B.S."/>
        </authorList>
    </citation>
    <scope>NUCLEOTIDE SEQUENCE [LARGE SCALE GENOMIC DNA]</scope>
    <source>
        <strain evidence="2 3">12B1</strain>
    </source>
</reference>
<evidence type="ECO:0008006" key="4">
    <source>
        <dbReference type="Google" id="ProtNLM"/>
    </source>
</evidence>
<sequence length="483" mass="52111">MAAPTLHGCRIFVHDVAAATNSLLAAQYTPCEWEHAQHAVELWLSRALSHSPWRVRHASAADLLFLDSHHFSRWCTASRTLASRHFARGDAHAAPSERACEHAALPSDALPSPRGATPLRRDEKSKRRLWAAMVAGSAALGQRRGVPRVVALTSKECPRPFGGALPADLLFLPDSAARAFDQITPYVVSRPAWLVGGAAPPSAPAWAARRLLFFSGHVPKLHIAPLRFEIWRQLRGVPGVTALSSTIGCTVGAYALCADAARVAAEYATFCHAPCGVRAPCASSAAALAAQCRRAGRAANWSDPSLAADVRRAALPRPLAHEAYLALGLSHRFCLVAPGDFVSTHKISEAVALGGAGGCLPLFVLPHAGGAAEMLPYTRWLDYCRIGYVVGARAAASRMESVLRKLRLVSEAEARDKWEQLRLVREAFVFRRNSSVARPTAAEYILEEACVAARRFRTAGRAADARLPAPRAPRDARLQRCTL</sequence>
<proteinExistence type="predicted"/>
<keyword evidence="3" id="KW-1185">Reference proteome</keyword>
<comment type="caution">
    <text evidence="2">The sequence shown here is derived from an EMBL/GenBank/DDBJ whole genome shotgun (WGS) entry which is preliminary data.</text>
</comment>
<evidence type="ECO:0000256" key="1">
    <source>
        <dbReference type="SAM" id="MobiDB-lite"/>
    </source>
</evidence>
<dbReference type="EMBL" id="JBGBPQ010000012">
    <property type="protein sequence ID" value="KAL1515128.1"/>
    <property type="molecule type" value="Genomic_DNA"/>
</dbReference>